<dbReference type="SUPFAM" id="SSF52540">
    <property type="entry name" value="P-loop containing nucleoside triphosphate hydrolases"/>
    <property type="match status" value="1"/>
</dbReference>
<keyword evidence="2" id="KW-0150">Chloroplast</keyword>
<organism evidence="6">
    <name type="scientific">marine metagenome</name>
    <dbReference type="NCBI Taxonomy" id="408172"/>
    <lineage>
        <taxon>unclassified sequences</taxon>
        <taxon>metagenomes</taxon>
        <taxon>ecological metagenomes</taxon>
    </lineage>
</organism>
<evidence type="ECO:0000313" key="6">
    <source>
        <dbReference type="EMBL" id="SVB88877.1"/>
    </source>
</evidence>
<evidence type="ECO:0000256" key="4">
    <source>
        <dbReference type="ARBA" id="ARBA00022741"/>
    </source>
</evidence>
<reference evidence="6" key="1">
    <citation type="submission" date="2018-05" db="EMBL/GenBank/DDBJ databases">
        <authorList>
            <person name="Lanie J.A."/>
            <person name="Ng W.-L."/>
            <person name="Kazmierczak K.M."/>
            <person name="Andrzejewski T.M."/>
            <person name="Davidsen T.M."/>
            <person name="Wayne K.J."/>
            <person name="Tettelin H."/>
            <person name="Glass J.I."/>
            <person name="Rusch D."/>
            <person name="Podicherti R."/>
            <person name="Tsui H.-C.T."/>
            <person name="Winkler M.E."/>
        </authorList>
    </citation>
    <scope>NUCLEOTIDE SEQUENCE</scope>
</reference>
<protein>
    <recommendedName>
        <fullName evidence="7">ATPase AAA-type core domain-containing protein</fullName>
    </recommendedName>
</protein>
<evidence type="ECO:0000256" key="5">
    <source>
        <dbReference type="ARBA" id="ARBA00022840"/>
    </source>
</evidence>
<feature type="non-terminal residue" evidence="6">
    <location>
        <position position="194"/>
    </location>
</feature>
<dbReference type="GO" id="GO:0005524">
    <property type="term" value="F:ATP binding"/>
    <property type="evidence" value="ECO:0007669"/>
    <property type="project" value="UniProtKB-KW"/>
</dbReference>
<keyword evidence="5" id="KW-0067">ATP-binding</keyword>
<dbReference type="PANTHER" id="PTHR42960">
    <property type="entry name" value="YCF46 PROTEIN"/>
    <property type="match status" value="1"/>
</dbReference>
<name>A0A382HPJ7_9ZZZZ</name>
<proteinExistence type="predicted"/>
<dbReference type="AlphaFoldDB" id="A0A382HPJ7"/>
<keyword evidence="3" id="KW-0934">Plastid</keyword>
<sequence>MIEQLRLQLKAKMGLIYLSSFEEERIEDSFFKICKQLNYGLYVWDLNKGFKELLQDQYKSAEPNEEETMPNDALQEIQKYQGDAVFLLKDFQRFLDIEKWGDAPITIRILRNLVRDLRVHSKNKSIVILAPTVNIPEDLEHDLTLIDFELPDYQTLRKSIQQFIAKNRFENKTKLTEENFEKLIKSMQGLTTVQ</sequence>
<evidence type="ECO:0000256" key="3">
    <source>
        <dbReference type="ARBA" id="ARBA00022640"/>
    </source>
</evidence>
<comment type="subcellular location">
    <subcellularLocation>
        <location evidence="1">Plastid</location>
    </subcellularLocation>
</comment>
<dbReference type="EMBL" id="UINC01062345">
    <property type="protein sequence ID" value="SVB88877.1"/>
    <property type="molecule type" value="Genomic_DNA"/>
</dbReference>
<evidence type="ECO:0000256" key="1">
    <source>
        <dbReference type="ARBA" id="ARBA00004474"/>
    </source>
</evidence>
<dbReference type="InterPro" id="IPR052381">
    <property type="entry name" value="AAA_domain_protein"/>
</dbReference>
<dbReference type="InterPro" id="IPR027417">
    <property type="entry name" value="P-loop_NTPase"/>
</dbReference>
<dbReference type="GO" id="GO:0009536">
    <property type="term" value="C:plastid"/>
    <property type="evidence" value="ECO:0007669"/>
    <property type="project" value="UniProtKB-SubCell"/>
</dbReference>
<accession>A0A382HPJ7</accession>
<dbReference type="PANTHER" id="PTHR42960:SF1">
    <property type="entry name" value="YCF46 PROTEIN"/>
    <property type="match status" value="1"/>
</dbReference>
<evidence type="ECO:0000256" key="2">
    <source>
        <dbReference type="ARBA" id="ARBA00022528"/>
    </source>
</evidence>
<gene>
    <name evidence="6" type="ORF">METZ01_LOCUS241731</name>
</gene>
<keyword evidence="4" id="KW-0547">Nucleotide-binding</keyword>
<evidence type="ECO:0008006" key="7">
    <source>
        <dbReference type="Google" id="ProtNLM"/>
    </source>
</evidence>